<evidence type="ECO:0000256" key="1">
    <source>
        <dbReference type="ARBA" id="ARBA00001966"/>
    </source>
</evidence>
<dbReference type="RefSeq" id="XP_014567762.1">
    <property type="nucleotide sequence ID" value="XM_014712276.1"/>
</dbReference>
<feature type="binding site" evidence="9">
    <location>
        <position position="337"/>
    </location>
    <ligand>
        <name>[4Fe-4S] cluster</name>
        <dbReference type="ChEBI" id="CHEBI:49883"/>
    </ligand>
</feature>
<sequence>MAQGDLKRSISSASSSHVEPMQPKHVLVLASMDHASQGSYQSLIESLGGLSGDVTSDSQPTVRAEMLDRVLEGGSVLPDKPTYSQVSILLPASLDVLPRLLSIILPTVLPSDVPLSTRLTLSKSSQSQSNRKSSSAQVQEGFVEMSKPPSGMSPSYVAELTEILHTLSVKDVELRGDKVIATVPSDYSPPQSQSAQSAQPTQEPGSAVPLKLRARKGANAEKKAALWSLINEAPSTPTIDQSTLLSADDLKRAEAAQRPEEGCDVKKTRRACKNCSCGLREILLAEKDDLPDSMSNGAPAVNGAASNGMKQEQVTTGAVTSSCGSCYLGDAFRCASCPYLGMPAFEPGEKVQLGGNMADDI</sequence>
<evidence type="ECO:0000313" key="13">
    <source>
        <dbReference type="Proteomes" id="UP000009131"/>
    </source>
</evidence>
<dbReference type="AlphaFoldDB" id="G7DVY4"/>
<feature type="binding site" evidence="9">
    <location>
        <position position="326"/>
    </location>
    <ligand>
        <name>[4Fe-4S] cluster</name>
        <dbReference type="ChEBI" id="CHEBI:49883"/>
    </ligand>
</feature>
<evidence type="ECO:0000256" key="2">
    <source>
        <dbReference type="ARBA" id="ARBA00008169"/>
    </source>
</evidence>
<dbReference type="PANTHER" id="PTHR13273">
    <property type="entry name" value="ANAMORSIN"/>
    <property type="match status" value="1"/>
</dbReference>
<comment type="similarity">
    <text evidence="2 9">Belongs to the anamorsin family.</text>
</comment>
<keyword evidence="8 9" id="KW-0496">Mitochondrion</keyword>
<dbReference type="GO" id="GO:0005758">
    <property type="term" value="C:mitochondrial intermembrane space"/>
    <property type="evidence" value="ECO:0007669"/>
    <property type="project" value="UniProtKB-SubCell"/>
</dbReference>
<keyword evidence="6 9" id="KW-0408">Iron</keyword>
<feature type="binding site" evidence="9">
    <location>
        <position position="275"/>
    </location>
    <ligand>
        <name>[2Fe-2S] cluster</name>
        <dbReference type="ChEBI" id="CHEBI:190135"/>
    </ligand>
</feature>
<keyword evidence="13" id="KW-1185">Reference proteome</keyword>
<gene>
    <name evidence="12" type="primary">Mo01398</name>
    <name evidence="12" type="ORF">E5Q_01398</name>
</gene>
<keyword evidence="3 9" id="KW-0004">4Fe-4S</keyword>
<keyword evidence="9" id="KW-0001">2Fe-2S</keyword>
<evidence type="ECO:0000256" key="6">
    <source>
        <dbReference type="ARBA" id="ARBA00023004"/>
    </source>
</evidence>
<feature type="region of interest" description="Disordered" evidence="10">
    <location>
        <begin position="121"/>
        <end position="153"/>
    </location>
</feature>
<dbReference type="STRING" id="764103.G7DVY4"/>
<feature type="region of interest" description="Disordered" evidence="10">
    <location>
        <begin position="182"/>
        <end position="207"/>
    </location>
</feature>
<evidence type="ECO:0000256" key="4">
    <source>
        <dbReference type="ARBA" id="ARBA00022490"/>
    </source>
</evidence>
<feature type="binding site" evidence="9">
    <location>
        <position position="263"/>
    </location>
    <ligand>
        <name>[2Fe-2S] cluster</name>
        <dbReference type="ChEBI" id="CHEBI:190135"/>
    </ligand>
</feature>
<feature type="compositionally biased region" description="Low complexity" evidence="10">
    <location>
        <begin position="121"/>
        <end position="135"/>
    </location>
</feature>
<evidence type="ECO:0000256" key="3">
    <source>
        <dbReference type="ARBA" id="ARBA00022485"/>
    </source>
</evidence>
<feature type="binding site" evidence="9">
    <location>
        <position position="272"/>
    </location>
    <ligand>
        <name>[2Fe-2S] cluster</name>
        <dbReference type="ChEBI" id="CHEBI:190135"/>
    </ligand>
</feature>
<evidence type="ECO:0000313" key="12">
    <source>
        <dbReference type="EMBL" id="GAA94744.1"/>
    </source>
</evidence>
<evidence type="ECO:0000259" key="11">
    <source>
        <dbReference type="Pfam" id="PF05093"/>
    </source>
</evidence>
<name>G7DVY4_MIXOS</name>
<reference evidence="12 13" key="1">
    <citation type="journal article" date="2011" name="J. Gen. Appl. Microbiol.">
        <title>Draft genome sequencing of the enigmatic basidiomycete Mixia osmundae.</title>
        <authorList>
            <person name="Nishida H."/>
            <person name="Nagatsuka Y."/>
            <person name="Sugiyama J."/>
        </authorList>
    </citation>
    <scope>NUCLEOTIDE SEQUENCE [LARGE SCALE GENOMIC DNA]</scope>
    <source>
        <strain evidence="13">CBS 9802 / IAM 14324 / JCM 22182 / KY 12970</strain>
    </source>
</reference>
<comment type="caution">
    <text evidence="9">Lacks conserved residue(s) required for the propagation of feature annotation.</text>
</comment>
<dbReference type="GO" id="GO:0051539">
    <property type="term" value="F:4 iron, 4 sulfur cluster binding"/>
    <property type="evidence" value="ECO:0007669"/>
    <property type="project" value="UniProtKB-KW"/>
</dbReference>
<dbReference type="Pfam" id="PF05093">
    <property type="entry name" value="CIAPIN1"/>
    <property type="match status" value="1"/>
</dbReference>
<dbReference type="OrthoDB" id="311633at2759"/>
<keyword evidence="5 9" id="KW-0479">Metal-binding</keyword>
<evidence type="ECO:0000256" key="5">
    <source>
        <dbReference type="ARBA" id="ARBA00022723"/>
    </source>
</evidence>
<proteinExistence type="inferred from homology"/>
<evidence type="ECO:0000256" key="10">
    <source>
        <dbReference type="SAM" id="MobiDB-lite"/>
    </source>
</evidence>
<feature type="binding site" evidence="9">
    <location>
        <position position="334"/>
    </location>
    <ligand>
        <name>[4Fe-4S] cluster</name>
        <dbReference type="ChEBI" id="CHEBI:49883"/>
    </ligand>
</feature>
<feature type="binding site" evidence="9">
    <location>
        <position position="277"/>
    </location>
    <ligand>
        <name>[2Fe-2S] cluster</name>
        <dbReference type="ChEBI" id="CHEBI:190135"/>
    </ligand>
</feature>
<dbReference type="InParanoid" id="G7DVY4"/>
<keyword evidence="7 9" id="KW-0411">Iron-sulfur</keyword>
<feature type="compositionally biased region" description="Low complexity" evidence="10">
    <location>
        <begin position="184"/>
        <end position="204"/>
    </location>
</feature>
<feature type="domain" description="Anamorsin C-terminal" evidence="11">
    <location>
        <begin position="263"/>
        <end position="353"/>
    </location>
</feature>
<comment type="domain">
    <text evidence="9">The C-terminal domain binds 2 Fe-S clusters but is otherwise mostly in an intrinsically disordered conformation.</text>
</comment>
<dbReference type="GO" id="GO:0009055">
    <property type="term" value="F:electron transfer activity"/>
    <property type="evidence" value="ECO:0007669"/>
    <property type="project" value="UniProtKB-UniRule"/>
</dbReference>
<feature type="short sequence motif" description="Cx2C motif 2" evidence="9">
    <location>
        <begin position="334"/>
        <end position="337"/>
    </location>
</feature>
<evidence type="ECO:0000256" key="9">
    <source>
        <dbReference type="HAMAP-Rule" id="MF_03115"/>
    </source>
</evidence>
<dbReference type="GO" id="GO:0046872">
    <property type="term" value="F:metal ion binding"/>
    <property type="evidence" value="ECO:0007669"/>
    <property type="project" value="UniProtKB-KW"/>
</dbReference>
<dbReference type="PANTHER" id="PTHR13273:SF14">
    <property type="entry name" value="ANAMORSIN"/>
    <property type="match status" value="1"/>
</dbReference>
<dbReference type="Proteomes" id="UP000009131">
    <property type="component" value="Unassembled WGS sequence"/>
</dbReference>
<evidence type="ECO:0000256" key="7">
    <source>
        <dbReference type="ARBA" id="ARBA00023014"/>
    </source>
</evidence>
<comment type="caution">
    <text evidence="12">The sequence shown here is derived from an EMBL/GenBank/DDBJ whole genome shotgun (WGS) entry which is preliminary data.</text>
</comment>
<dbReference type="GO" id="GO:0016226">
    <property type="term" value="P:iron-sulfur cluster assembly"/>
    <property type="evidence" value="ECO:0007669"/>
    <property type="project" value="UniProtKB-UniRule"/>
</dbReference>
<dbReference type="InterPro" id="IPR007785">
    <property type="entry name" value="Anamorsin"/>
</dbReference>
<dbReference type="eggNOG" id="KOG4020">
    <property type="taxonomic scope" value="Eukaryota"/>
</dbReference>
<comment type="subcellular location">
    <subcellularLocation>
        <location evidence="9">Cytoplasm</location>
    </subcellularLocation>
    <subcellularLocation>
        <location evidence="9">Mitochondrion intermembrane space</location>
    </subcellularLocation>
</comment>
<comment type="domain">
    <text evidence="9">The N-terminal domain has structural similarity with S-adenosyl-L-methionine-dependent methyltransferases, but does not bind S-adenosyl-L-methionine. It is required for correct assembly of the 2 Fe-S clusters.</text>
</comment>
<comment type="cofactor">
    <cofactor evidence="1 9">
        <name>[4Fe-4S] cluster</name>
        <dbReference type="ChEBI" id="CHEBI:49883"/>
    </cofactor>
</comment>
<comment type="cofactor">
    <cofactor evidence="9">
        <name>[2Fe-2S] cluster</name>
        <dbReference type="ChEBI" id="CHEBI:190135"/>
    </cofactor>
</comment>
<comment type="domain">
    <text evidence="9">The twin Cx2C motifs are involved in the recognition by the mitochondrial MIA40-ERV1 disulfide relay system. The formation of 2 disulfide bonds in the Cx2C motifs through dithiol/disulfide exchange reactions effectively traps the protein in the mitochondrial intermembrane space.</text>
</comment>
<feature type="binding site" evidence="9">
    <location>
        <position position="323"/>
    </location>
    <ligand>
        <name>[4Fe-4S] cluster</name>
        <dbReference type="ChEBI" id="CHEBI:49883"/>
    </ligand>
</feature>
<keyword evidence="4 9" id="KW-0963">Cytoplasm</keyword>
<reference evidence="12 13" key="2">
    <citation type="journal article" date="2012" name="Open Biol.">
        <title>Characteristics of nucleosomes and linker DNA regions on the genome of the basidiomycete Mixia osmundae revealed by mono- and dinucleosome mapping.</title>
        <authorList>
            <person name="Nishida H."/>
            <person name="Kondo S."/>
            <person name="Matsumoto T."/>
            <person name="Suzuki Y."/>
            <person name="Yoshikawa H."/>
            <person name="Taylor T.D."/>
            <person name="Sugiyama J."/>
        </authorList>
    </citation>
    <scope>NUCLEOTIDE SEQUENCE [LARGE SCALE GENOMIC DNA]</scope>
    <source>
        <strain evidence="13">CBS 9802 / IAM 14324 / JCM 22182 / KY 12970</strain>
    </source>
</reference>
<dbReference type="GO" id="GO:0051537">
    <property type="term" value="F:2 iron, 2 sulfur cluster binding"/>
    <property type="evidence" value="ECO:0007669"/>
    <property type="project" value="UniProtKB-UniRule"/>
</dbReference>
<feature type="region of interest" description="Fe-S binding site B" evidence="9">
    <location>
        <begin position="323"/>
        <end position="337"/>
    </location>
</feature>
<organism evidence="12 13">
    <name type="scientific">Mixia osmundae (strain CBS 9802 / IAM 14324 / JCM 22182 / KY 12970)</name>
    <dbReference type="NCBI Taxonomy" id="764103"/>
    <lineage>
        <taxon>Eukaryota</taxon>
        <taxon>Fungi</taxon>
        <taxon>Dikarya</taxon>
        <taxon>Basidiomycota</taxon>
        <taxon>Pucciniomycotina</taxon>
        <taxon>Mixiomycetes</taxon>
        <taxon>Mixiales</taxon>
        <taxon>Mixiaceae</taxon>
        <taxon>Mixia</taxon>
    </lineage>
</organism>
<protein>
    <recommendedName>
        <fullName evidence="11">Anamorsin C-terminal domain-containing protein</fullName>
    </recommendedName>
</protein>
<evidence type="ECO:0000256" key="8">
    <source>
        <dbReference type="ARBA" id="ARBA00023128"/>
    </source>
</evidence>
<dbReference type="HOGENOM" id="CLU_054098_0_0_1"/>
<dbReference type="EMBL" id="BABT02000046">
    <property type="protein sequence ID" value="GAA94744.1"/>
    <property type="molecule type" value="Genomic_DNA"/>
</dbReference>
<feature type="short sequence motif" description="Cx2C motif 1" evidence="9">
    <location>
        <begin position="323"/>
        <end position="326"/>
    </location>
</feature>
<accession>G7DVY4</accession>
<dbReference type="HAMAP" id="MF_03115">
    <property type="entry name" value="Anamorsin"/>
    <property type="match status" value="1"/>
</dbReference>
<dbReference type="InterPro" id="IPR046408">
    <property type="entry name" value="CIAPIN1"/>
</dbReference>